<evidence type="ECO:0000313" key="2">
    <source>
        <dbReference type="EMBL" id="AXV09383.1"/>
    </source>
</evidence>
<keyword evidence="3" id="KW-1185">Reference proteome</keyword>
<dbReference type="AlphaFoldDB" id="A0A346Y4I6"/>
<dbReference type="EMBL" id="CP031165">
    <property type="protein sequence ID" value="AXV09383.1"/>
    <property type="molecule type" value="Genomic_DNA"/>
</dbReference>
<evidence type="ECO:0008006" key="4">
    <source>
        <dbReference type="Google" id="ProtNLM"/>
    </source>
</evidence>
<keyword evidence="1" id="KW-0472">Membrane</keyword>
<dbReference type="KEGG" id="euz:DVS28_a4722"/>
<name>A0A346Y4I6_9ACTN</name>
<dbReference type="RefSeq" id="WP_114593576.1">
    <property type="nucleotide sequence ID" value="NZ_CAXIBR010000149.1"/>
</dbReference>
<feature type="transmembrane region" description="Helical" evidence="1">
    <location>
        <begin position="7"/>
        <end position="25"/>
    </location>
</feature>
<feature type="transmembrane region" description="Helical" evidence="1">
    <location>
        <begin position="202"/>
        <end position="222"/>
    </location>
</feature>
<sequence>MPFDAKLLSIPLISGIIGYVTNYVGIKMLFYPVQFVGFTIPGIAPLGRLLPRKLQSIPGVLTGQVGWQGVIPSRAAKMGSIAVDTGVSKLGSPGEFYEKLNPERIAEHILTTSRADIRELVERLIDREYGRLWRDAPSAVREMVHERVQAQLPAIVHRVTEEIGANIDQILDIKLMVIRHIEAHPELANAIFLEVGEKELKFVINAGAYYGFALGIPSIFVFSAVQQWWVLPIAGIIVGYLTNFIAIKQIFLPIVPTKYGPITLHGLFMRRQPEVSRQYAKLIATEVVNLQNIGQEFMTGRRSDRTKAMIASALRPAIDGAVGPLRRAVRLAVGPAQYDAIKESMATEALDYTLVPLSDPEFNASQAKELEDLLTERMKALPPHDFAELLRTAVEEDEWMLMFIGAVLGFAAGVLQTAFTLV</sequence>
<evidence type="ECO:0000313" key="3">
    <source>
        <dbReference type="Proteomes" id="UP000264006"/>
    </source>
</evidence>
<protein>
    <recommendedName>
        <fullName evidence="4">DUF445 family protein</fullName>
    </recommendedName>
</protein>
<organism evidence="2 3">
    <name type="scientific">Euzebya pacifica</name>
    <dbReference type="NCBI Taxonomy" id="1608957"/>
    <lineage>
        <taxon>Bacteria</taxon>
        <taxon>Bacillati</taxon>
        <taxon>Actinomycetota</taxon>
        <taxon>Nitriliruptoria</taxon>
        <taxon>Euzebyales</taxon>
    </lineage>
</organism>
<feature type="transmembrane region" description="Helical" evidence="1">
    <location>
        <begin position="31"/>
        <end position="50"/>
    </location>
</feature>
<dbReference type="PANTHER" id="PTHR35791">
    <property type="entry name" value="UPF0754 MEMBRANE PROTEIN YHEB"/>
    <property type="match status" value="1"/>
</dbReference>
<feature type="transmembrane region" description="Helical" evidence="1">
    <location>
        <begin position="399"/>
        <end position="419"/>
    </location>
</feature>
<feature type="transmembrane region" description="Helical" evidence="1">
    <location>
        <begin position="228"/>
        <end position="247"/>
    </location>
</feature>
<proteinExistence type="predicted"/>
<dbReference type="OrthoDB" id="3631561at2"/>
<gene>
    <name evidence="2" type="ORF">DVS28_a4722</name>
</gene>
<dbReference type="PANTHER" id="PTHR35791:SF1">
    <property type="entry name" value="UPF0754 MEMBRANE PROTEIN YHEB"/>
    <property type="match status" value="1"/>
</dbReference>
<keyword evidence="1" id="KW-1133">Transmembrane helix</keyword>
<reference evidence="2 3" key="1">
    <citation type="submission" date="2018-09" db="EMBL/GenBank/DDBJ databases">
        <title>Complete genome sequence of Euzebya sp. DY32-46 isolated from seawater of Pacific Ocean.</title>
        <authorList>
            <person name="Xu L."/>
            <person name="Wu Y.-H."/>
            <person name="Xu X.-W."/>
        </authorList>
    </citation>
    <scope>NUCLEOTIDE SEQUENCE [LARGE SCALE GENOMIC DNA]</scope>
    <source>
        <strain evidence="2 3">DY32-46</strain>
    </source>
</reference>
<evidence type="ECO:0000256" key="1">
    <source>
        <dbReference type="SAM" id="Phobius"/>
    </source>
</evidence>
<dbReference type="Proteomes" id="UP000264006">
    <property type="component" value="Chromosome"/>
</dbReference>
<accession>A0A346Y4I6</accession>
<keyword evidence="1" id="KW-0812">Transmembrane</keyword>